<evidence type="ECO:0000313" key="4">
    <source>
        <dbReference type="EMBL" id="GAA1949751.1"/>
    </source>
</evidence>
<dbReference type="RefSeq" id="WP_344314381.1">
    <property type="nucleotide sequence ID" value="NZ_BAAAMK010000002.1"/>
</dbReference>
<reference evidence="5" key="1">
    <citation type="journal article" date="2019" name="Int. J. Syst. Evol. Microbiol.">
        <title>The Global Catalogue of Microorganisms (GCM) 10K type strain sequencing project: providing services to taxonomists for standard genome sequencing and annotation.</title>
        <authorList>
            <consortium name="The Broad Institute Genomics Platform"/>
            <consortium name="The Broad Institute Genome Sequencing Center for Infectious Disease"/>
            <person name="Wu L."/>
            <person name="Ma J."/>
        </authorList>
    </citation>
    <scope>NUCLEOTIDE SEQUENCE [LARGE SCALE GENOMIC DNA]</scope>
    <source>
        <strain evidence="5">JCM 13584</strain>
    </source>
</reference>
<sequence>MTAPTRYGVMVPNELQVEIAVQDAAGVRIALEGGAARIELCQALGLGGLTPSAGLVEAAVAAASAARTPGFVHVLVRPRGGGFVYDADEIDTIVRDIRQARSLGADGVVVGALTEDGTLDDGAIAAFVAAAEGIDVTVHRAVDASADPLASVGALAGRGVRRVLTSGGGADCRAGLPTLARMVAEVGGALEIMSGGGVRVPDIGELAAAGVDAVHLSARGRDERGGPSGPGGGVDGFDETDAATVRAAVAAARAAARAARPRRPS</sequence>
<dbReference type="InterPro" id="IPR036822">
    <property type="entry name" value="CutC-like_dom_sf"/>
</dbReference>
<proteinExistence type="inferred from homology"/>
<dbReference type="HAMAP" id="MF_00795">
    <property type="entry name" value="CutC"/>
    <property type="match status" value="1"/>
</dbReference>
<organism evidence="4 5">
    <name type="scientific">Agromyces allii</name>
    <dbReference type="NCBI Taxonomy" id="393607"/>
    <lineage>
        <taxon>Bacteria</taxon>
        <taxon>Bacillati</taxon>
        <taxon>Actinomycetota</taxon>
        <taxon>Actinomycetes</taxon>
        <taxon>Micrococcales</taxon>
        <taxon>Microbacteriaceae</taxon>
        <taxon>Agromyces</taxon>
    </lineage>
</organism>
<evidence type="ECO:0000256" key="3">
    <source>
        <dbReference type="SAM" id="MobiDB-lite"/>
    </source>
</evidence>
<keyword evidence="2" id="KW-0963">Cytoplasm</keyword>
<evidence type="ECO:0000256" key="1">
    <source>
        <dbReference type="ARBA" id="ARBA00007768"/>
    </source>
</evidence>
<dbReference type="SUPFAM" id="SSF110395">
    <property type="entry name" value="CutC-like"/>
    <property type="match status" value="1"/>
</dbReference>
<dbReference type="Pfam" id="PF03932">
    <property type="entry name" value="CutC"/>
    <property type="match status" value="1"/>
</dbReference>
<name>A0ABP5BRL6_9MICO</name>
<dbReference type="EMBL" id="BAAAMK010000002">
    <property type="protein sequence ID" value="GAA1949751.1"/>
    <property type="molecule type" value="Genomic_DNA"/>
</dbReference>
<comment type="similarity">
    <text evidence="1 2">Belongs to the CutC family.</text>
</comment>
<comment type="caution">
    <text evidence="4">The sequence shown here is derived from an EMBL/GenBank/DDBJ whole genome shotgun (WGS) entry which is preliminary data.</text>
</comment>
<dbReference type="Gene3D" id="3.20.20.380">
    <property type="entry name" value="Copper homeostasis (CutC) domain"/>
    <property type="match status" value="1"/>
</dbReference>
<accession>A0ABP5BRL6</accession>
<comment type="caution">
    <text evidence="2">Once thought to be involved in copper homeostasis, experiments in E.coli have shown this is not the case.</text>
</comment>
<evidence type="ECO:0000313" key="5">
    <source>
        <dbReference type="Proteomes" id="UP001499954"/>
    </source>
</evidence>
<evidence type="ECO:0000256" key="2">
    <source>
        <dbReference type="HAMAP-Rule" id="MF_00795"/>
    </source>
</evidence>
<feature type="region of interest" description="Disordered" evidence="3">
    <location>
        <begin position="218"/>
        <end position="240"/>
    </location>
</feature>
<protein>
    <recommendedName>
        <fullName evidence="2">PF03932 family protein CutC</fullName>
    </recommendedName>
</protein>
<feature type="compositionally biased region" description="Gly residues" evidence="3">
    <location>
        <begin position="226"/>
        <end position="235"/>
    </location>
</feature>
<keyword evidence="5" id="KW-1185">Reference proteome</keyword>
<dbReference type="PANTHER" id="PTHR12598:SF0">
    <property type="entry name" value="COPPER HOMEOSTASIS PROTEIN CUTC HOMOLOG"/>
    <property type="match status" value="1"/>
</dbReference>
<comment type="subcellular location">
    <subcellularLocation>
        <location evidence="2">Cytoplasm</location>
    </subcellularLocation>
</comment>
<gene>
    <name evidence="2" type="primary">cutC</name>
    <name evidence="4" type="ORF">GCM10009717_14950</name>
</gene>
<dbReference type="Proteomes" id="UP001499954">
    <property type="component" value="Unassembled WGS sequence"/>
</dbReference>
<dbReference type="PANTHER" id="PTHR12598">
    <property type="entry name" value="COPPER HOMEOSTASIS PROTEIN CUTC"/>
    <property type="match status" value="1"/>
</dbReference>
<dbReference type="InterPro" id="IPR005627">
    <property type="entry name" value="CutC-like"/>
</dbReference>